<dbReference type="Gene3D" id="1.10.10.10">
    <property type="entry name" value="Winged helix-like DNA-binding domain superfamily/Winged helix DNA-binding domain"/>
    <property type="match status" value="1"/>
</dbReference>
<dbReference type="OrthoDB" id="8715249at2"/>
<dbReference type="CDD" id="cd05466">
    <property type="entry name" value="PBP2_LTTR_substrate"/>
    <property type="match status" value="1"/>
</dbReference>
<evidence type="ECO:0000256" key="3">
    <source>
        <dbReference type="ARBA" id="ARBA00023125"/>
    </source>
</evidence>
<dbReference type="InterPro" id="IPR005119">
    <property type="entry name" value="LysR_subst-bd"/>
</dbReference>
<sequence length="310" mass="34055">MQIKWLDDFVAFAKTCSFSRAADEREVTLPAFGRRIKALESWVGVPLVNRGTYPATLTEEGRLFLKTAQEVVARLEDSRASLRARAMAGEETLSIATGRTLAHTSIPAMLDQVRQRVGAIHVRISTGSVHDMALLLEEGGADVLISFFHPAIGLSLDARSFEFLVVAREGLIPVCKPDAAGRPLFPLASGAARVLPLLAYHRNLMMGNVLDWHLARRNDVTRFHRVFLADFAEALLEPVQQGVGLAWLPQRLVVAALAAGRLVHAGGVDDEIPLEVRCFRHRHPAKGLVEQFWQCLAERPLPPLTLEAGA</sequence>
<evidence type="ECO:0000256" key="4">
    <source>
        <dbReference type="ARBA" id="ARBA00023163"/>
    </source>
</evidence>
<dbReference type="RefSeq" id="WP_091937896.1">
    <property type="nucleotide sequence ID" value="NZ_FNCY01000009.1"/>
</dbReference>
<dbReference type="GO" id="GO:0003700">
    <property type="term" value="F:DNA-binding transcription factor activity"/>
    <property type="evidence" value="ECO:0007669"/>
    <property type="project" value="InterPro"/>
</dbReference>
<organism evidence="6 7">
    <name type="scientific">Propionivibrio dicarboxylicus</name>
    <dbReference type="NCBI Taxonomy" id="83767"/>
    <lineage>
        <taxon>Bacteria</taxon>
        <taxon>Pseudomonadati</taxon>
        <taxon>Pseudomonadota</taxon>
        <taxon>Betaproteobacteria</taxon>
        <taxon>Rhodocyclales</taxon>
        <taxon>Rhodocyclaceae</taxon>
        <taxon>Propionivibrio</taxon>
    </lineage>
</organism>
<dbReference type="EMBL" id="FNCY01000009">
    <property type="protein sequence ID" value="SDH83845.1"/>
    <property type="molecule type" value="Genomic_DNA"/>
</dbReference>
<accession>A0A1G8FNZ9</accession>
<dbReference type="Proteomes" id="UP000198607">
    <property type="component" value="Unassembled WGS sequence"/>
</dbReference>
<dbReference type="InterPro" id="IPR000847">
    <property type="entry name" value="LysR_HTH_N"/>
</dbReference>
<keyword evidence="4" id="KW-0804">Transcription</keyword>
<evidence type="ECO:0000259" key="5">
    <source>
        <dbReference type="PROSITE" id="PS50931"/>
    </source>
</evidence>
<dbReference type="STRING" id="83767.SAMN05660652_02380"/>
<keyword evidence="7" id="KW-1185">Reference proteome</keyword>
<dbReference type="Gene3D" id="3.40.190.10">
    <property type="entry name" value="Periplasmic binding protein-like II"/>
    <property type="match status" value="2"/>
</dbReference>
<dbReference type="InterPro" id="IPR036388">
    <property type="entry name" value="WH-like_DNA-bd_sf"/>
</dbReference>
<evidence type="ECO:0000256" key="1">
    <source>
        <dbReference type="ARBA" id="ARBA00009437"/>
    </source>
</evidence>
<evidence type="ECO:0000256" key="2">
    <source>
        <dbReference type="ARBA" id="ARBA00023015"/>
    </source>
</evidence>
<dbReference type="SUPFAM" id="SSF46785">
    <property type="entry name" value="Winged helix' DNA-binding domain"/>
    <property type="match status" value="1"/>
</dbReference>
<dbReference type="AlphaFoldDB" id="A0A1G8FNZ9"/>
<gene>
    <name evidence="6" type="ORF">SAMN05660652_02380</name>
</gene>
<keyword evidence="2" id="KW-0805">Transcription regulation</keyword>
<dbReference type="Pfam" id="PF03466">
    <property type="entry name" value="LysR_substrate"/>
    <property type="match status" value="1"/>
</dbReference>
<proteinExistence type="inferred from homology"/>
<evidence type="ECO:0000313" key="6">
    <source>
        <dbReference type="EMBL" id="SDH83845.1"/>
    </source>
</evidence>
<dbReference type="InterPro" id="IPR036390">
    <property type="entry name" value="WH_DNA-bd_sf"/>
</dbReference>
<keyword evidence="3 6" id="KW-0238">DNA-binding</keyword>
<dbReference type="PANTHER" id="PTHR30126">
    <property type="entry name" value="HTH-TYPE TRANSCRIPTIONAL REGULATOR"/>
    <property type="match status" value="1"/>
</dbReference>
<protein>
    <submittedName>
        <fullName evidence="6">DNA-binding transcriptional regulator, LysR family</fullName>
    </submittedName>
</protein>
<dbReference type="GO" id="GO:0000976">
    <property type="term" value="F:transcription cis-regulatory region binding"/>
    <property type="evidence" value="ECO:0007669"/>
    <property type="project" value="TreeGrafter"/>
</dbReference>
<dbReference type="PANTHER" id="PTHR30126:SF2">
    <property type="entry name" value="HTH-TYPE TRANSCRIPTIONAL REGULATOR YJIE"/>
    <property type="match status" value="1"/>
</dbReference>
<comment type="similarity">
    <text evidence="1">Belongs to the LysR transcriptional regulatory family.</text>
</comment>
<reference evidence="6 7" key="1">
    <citation type="submission" date="2016-10" db="EMBL/GenBank/DDBJ databases">
        <authorList>
            <person name="de Groot N.N."/>
        </authorList>
    </citation>
    <scope>NUCLEOTIDE SEQUENCE [LARGE SCALE GENOMIC DNA]</scope>
    <source>
        <strain evidence="6 7">DSM 5885</strain>
    </source>
</reference>
<dbReference type="SUPFAM" id="SSF53850">
    <property type="entry name" value="Periplasmic binding protein-like II"/>
    <property type="match status" value="1"/>
</dbReference>
<dbReference type="PROSITE" id="PS50931">
    <property type="entry name" value="HTH_LYSR"/>
    <property type="match status" value="1"/>
</dbReference>
<name>A0A1G8FNZ9_9RHOO</name>
<feature type="domain" description="HTH lysR-type" evidence="5">
    <location>
        <begin position="1"/>
        <end position="58"/>
    </location>
</feature>
<evidence type="ECO:0000313" key="7">
    <source>
        <dbReference type="Proteomes" id="UP000198607"/>
    </source>
</evidence>
<dbReference type="Pfam" id="PF00126">
    <property type="entry name" value="HTH_1"/>
    <property type="match status" value="1"/>
</dbReference>